<dbReference type="RefSeq" id="WP_090538802.1">
    <property type="nucleotide sequence ID" value="NZ_FOYD01000005.1"/>
</dbReference>
<evidence type="ECO:0000313" key="2">
    <source>
        <dbReference type="Proteomes" id="UP000242815"/>
    </source>
</evidence>
<dbReference type="AlphaFoldDB" id="A0A1I6BPD6"/>
<accession>A0A1I6BPD6</accession>
<sequence length="105" mass="11123">MSQFVEIHGLVTTYYAATQPVDDGCIFVAKLLGPFAAESEAQDAADSIAAAFPSSRASVICMKAAAWRFDQEGAEQKQQRARATLAALRSSIAAASDNPASQKQE</sequence>
<protein>
    <submittedName>
        <fullName evidence="1">Uncharacterized protein</fullName>
    </submittedName>
</protein>
<proteinExistence type="predicted"/>
<gene>
    <name evidence="1" type="ORF">SAMN05216578_105107</name>
</gene>
<dbReference type="STRING" id="1002526.SAMN05216578_105107"/>
<reference evidence="1 2" key="1">
    <citation type="submission" date="2016-10" db="EMBL/GenBank/DDBJ databases">
        <authorList>
            <person name="de Groot N.N."/>
        </authorList>
    </citation>
    <scope>NUCLEOTIDE SEQUENCE [LARGE SCALE GENOMIC DNA]</scope>
    <source>
        <strain evidence="1 2">JCM 18415</strain>
    </source>
</reference>
<evidence type="ECO:0000313" key="1">
    <source>
        <dbReference type="EMBL" id="SFQ82795.1"/>
    </source>
</evidence>
<name>A0A1I6BPD6_9GAMM</name>
<organism evidence="1 2">
    <name type="scientific">Halopseudomonas formosensis</name>
    <dbReference type="NCBI Taxonomy" id="1002526"/>
    <lineage>
        <taxon>Bacteria</taxon>
        <taxon>Pseudomonadati</taxon>
        <taxon>Pseudomonadota</taxon>
        <taxon>Gammaproteobacteria</taxon>
        <taxon>Pseudomonadales</taxon>
        <taxon>Pseudomonadaceae</taxon>
        <taxon>Halopseudomonas</taxon>
    </lineage>
</organism>
<dbReference type="EMBL" id="FOYD01000005">
    <property type="protein sequence ID" value="SFQ82795.1"/>
    <property type="molecule type" value="Genomic_DNA"/>
</dbReference>
<dbReference type="Proteomes" id="UP000242815">
    <property type="component" value="Unassembled WGS sequence"/>
</dbReference>